<keyword evidence="1" id="KW-0472">Membrane</keyword>
<comment type="caution">
    <text evidence="2">The sequence shown here is derived from an EMBL/GenBank/DDBJ whole genome shotgun (WGS) entry which is preliminary data.</text>
</comment>
<evidence type="ECO:0000313" key="3">
    <source>
        <dbReference type="Proteomes" id="UP000320948"/>
    </source>
</evidence>
<keyword evidence="1" id="KW-1133">Transmembrane helix</keyword>
<feature type="transmembrane region" description="Helical" evidence="1">
    <location>
        <begin position="158"/>
        <end position="177"/>
    </location>
</feature>
<dbReference type="EMBL" id="VAFM01000001">
    <property type="protein sequence ID" value="TKW61742.1"/>
    <property type="molecule type" value="Genomic_DNA"/>
</dbReference>
<reference evidence="2 3" key="1">
    <citation type="journal article" date="2017" name="Nat. Commun.">
        <title>In situ click chemistry generation of cyclooxygenase-2 inhibitors.</title>
        <authorList>
            <person name="Bhardwaj A."/>
            <person name="Kaur J."/>
            <person name="Wuest M."/>
            <person name="Wuest F."/>
        </authorList>
    </citation>
    <scope>NUCLEOTIDE SEQUENCE [LARGE SCALE GENOMIC DNA]</scope>
    <source>
        <strain evidence="2">S2_018_000_R2_106</strain>
    </source>
</reference>
<feature type="transmembrane region" description="Helical" evidence="1">
    <location>
        <begin position="68"/>
        <end position="86"/>
    </location>
</feature>
<dbReference type="AlphaFoldDB" id="A0A6N4RCL0"/>
<feature type="transmembrane region" description="Helical" evidence="1">
    <location>
        <begin position="42"/>
        <end position="61"/>
    </location>
</feature>
<feature type="transmembrane region" description="Helical" evidence="1">
    <location>
        <begin position="204"/>
        <end position="221"/>
    </location>
</feature>
<gene>
    <name evidence="2" type="ORF">DI628_03725</name>
</gene>
<dbReference type="Proteomes" id="UP000320948">
    <property type="component" value="Unassembled WGS sequence"/>
</dbReference>
<keyword evidence="1" id="KW-0812">Transmembrane</keyword>
<evidence type="ECO:0000256" key="1">
    <source>
        <dbReference type="SAM" id="Phobius"/>
    </source>
</evidence>
<accession>A0A6N4RCL0</accession>
<organism evidence="2 3">
    <name type="scientific">Blastochloris viridis</name>
    <name type="common">Rhodopseudomonas viridis</name>
    <dbReference type="NCBI Taxonomy" id="1079"/>
    <lineage>
        <taxon>Bacteria</taxon>
        <taxon>Pseudomonadati</taxon>
        <taxon>Pseudomonadota</taxon>
        <taxon>Alphaproteobacteria</taxon>
        <taxon>Hyphomicrobiales</taxon>
        <taxon>Blastochloridaceae</taxon>
        <taxon>Blastochloris</taxon>
    </lineage>
</organism>
<evidence type="ECO:0000313" key="2">
    <source>
        <dbReference type="EMBL" id="TKW61742.1"/>
    </source>
</evidence>
<name>A0A6N4RCL0_BLAVI</name>
<feature type="transmembrane region" description="Helical" evidence="1">
    <location>
        <begin position="128"/>
        <end position="146"/>
    </location>
</feature>
<protein>
    <submittedName>
        <fullName evidence="2">Uncharacterized protein</fullName>
    </submittedName>
</protein>
<sequence length="227" mass="25469">MKLTVALSLFLLGLLAMVTDITVALCCPETYQLYMASELGVIENLQVLALVSALLLNLWLLATRKYPLLVKVWLGVFALGLVFVLGEEISWGQHYMGWEAEGWFAARNDQSETNLHNTSSWLDQKPRALLLISLYLGGIIAPLWEAKRGTRIFNLPQWFMPVLANVPLAVLVFLAGVPKYVNKLGIEGVSLDIHGLRFSEMQELLLYIYFVAYLVDLAKALKVSRTK</sequence>
<proteinExistence type="predicted"/>